<comment type="similarity">
    <text evidence="1">Belongs to the RAD52 family.</text>
</comment>
<keyword evidence="4" id="KW-0234">DNA repair</keyword>
<protein>
    <recommendedName>
        <fullName evidence="7">DNA repair protein RAD59</fullName>
    </recommendedName>
</protein>
<dbReference type="eggNOG" id="KOG4141">
    <property type="taxonomic scope" value="Eukaryota"/>
</dbReference>
<dbReference type="GO" id="GO:0045002">
    <property type="term" value="P:double-strand break repair via single-strand annealing"/>
    <property type="evidence" value="ECO:0007669"/>
    <property type="project" value="TreeGrafter"/>
</dbReference>
<name>G8ZUT1_TORDE</name>
<dbReference type="GO" id="GO:0005634">
    <property type="term" value="C:nucleus"/>
    <property type="evidence" value="ECO:0007669"/>
    <property type="project" value="TreeGrafter"/>
</dbReference>
<dbReference type="GO" id="GO:0000724">
    <property type="term" value="P:double-strand break repair via homologous recombination"/>
    <property type="evidence" value="ECO:0007669"/>
    <property type="project" value="TreeGrafter"/>
</dbReference>
<accession>G8ZUT1</accession>
<dbReference type="Gene3D" id="3.30.390.80">
    <property type="entry name" value="DNA repair protein Rad52/59/22"/>
    <property type="match status" value="1"/>
</dbReference>
<keyword evidence="3" id="KW-0233">DNA recombination</keyword>
<dbReference type="HOGENOM" id="CLU_091426_0_0_1"/>
<dbReference type="InterPro" id="IPR042525">
    <property type="entry name" value="Rad52_Rad59_Rad22_sf"/>
</dbReference>
<dbReference type="PANTHER" id="PTHR12132">
    <property type="entry name" value="DNA REPAIR AND RECOMBINATION PROTEIN RAD52, RAD59"/>
    <property type="match status" value="1"/>
</dbReference>
<evidence type="ECO:0000256" key="4">
    <source>
        <dbReference type="ARBA" id="ARBA00023204"/>
    </source>
</evidence>
<evidence type="ECO:0000313" key="5">
    <source>
        <dbReference type="EMBL" id="CCE92375.1"/>
    </source>
</evidence>
<dbReference type="GO" id="GO:0006312">
    <property type="term" value="P:mitotic recombination"/>
    <property type="evidence" value="ECO:0007669"/>
    <property type="project" value="TreeGrafter"/>
</dbReference>
<dbReference type="STRING" id="1076872.G8ZUT1"/>
<dbReference type="Pfam" id="PF04098">
    <property type="entry name" value="Rad52_Rad22"/>
    <property type="match status" value="1"/>
</dbReference>
<keyword evidence="2" id="KW-0227">DNA damage</keyword>
<sequence length="204" mass="22966">MSSYLNHTIGYDETKFSAGPGVNMDDLEVREDWDGRPASTWAVQRIGVLLSKVEKHTYQICHNPRYEKVDPSRLIPGHLLRQIANESFGYDGWKMEVLQVEAHEKSTPTSHAGTEEATKHTVLAEARVEIRLKDGTNTQASGFGYATLSSKGQSFGKAQKEACNHAFKKAILGFEKIIMEHGMKVENKYYVNGLYPSEMKKEKN</sequence>
<evidence type="ECO:0000256" key="2">
    <source>
        <dbReference type="ARBA" id="ARBA00022763"/>
    </source>
</evidence>
<organism evidence="5 6">
    <name type="scientific">Torulaspora delbrueckii</name>
    <name type="common">Yeast</name>
    <name type="synonym">Candida colliculosa</name>
    <dbReference type="NCBI Taxonomy" id="4950"/>
    <lineage>
        <taxon>Eukaryota</taxon>
        <taxon>Fungi</taxon>
        <taxon>Dikarya</taxon>
        <taxon>Ascomycota</taxon>
        <taxon>Saccharomycotina</taxon>
        <taxon>Saccharomycetes</taxon>
        <taxon>Saccharomycetales</taxon>
        <taxon>Saccharomycetaceae</taxon>
        <taxon>Torulaspora</taxon>
    </lineage>
</organism>
<dbReference type="InterPro" id="IPR041247">
    <property type="entry name" value="Rad52_fam"/>
</dbReference>
<dbReference type="Proteomes" id="UP000005627">
    <property type="component" value="Chromosome 5"/>
</dbReference>
<dbReference type="RefSeq" id="XP_003681586.1">
    <property type="nucleotide sequence ID" value="XM_003681538.1"/>
</dbReference>
<dbReference type="OrthoDB" id="206565at2759"/>
<dbReference type="KEGG" id="tdl:TDEL_0E01320"/>
<evidence type="ECO:0008006" key="7">
    <source>
        <dbReference type="Google" id="ProtNLM"/>
    </source>
</evidence>
<dbReference type="FunCoup" id="G8ZUT1">
    <property type="interactions" value="142"/>
</dbReference>
<evidence type="ECO:0000313" key="6">
    <source>
        <dbReference type="Proteomes" id="UP000005627"/>
    </source>
</evidence>
<proteinExistence type="inferred from homology"/>
<dbReference type="InterPro" id="IPR007232">
    <property type="entry name" value="Rad52_Rad59_Rad22"/>
</dbReference>
<gene>
    <name evidence="5" type="primary">TDEL0E01320</name>
    <name evidence="5" type="ORF">TDEL_0E01320</name>
</gene>
<dbReference type="AlphaFoldDB" id="G8ZUT1"/>
<keyword evidence="6" id="KW-1185">Reference proteome</keyword>
<evidence type="ECO:0000256" key="1">
    <source>
        <dbReference type="ARBA" id="ARBA00006638"/>
    </source>
</evidence>
<dbReference type="SUPFAM" id="SSF54768">
    <property type="entry name" value="dsRNA-binding domain-like"/>
    <property type="match status" value="1"/>
</dbReference>
<dbReference type="GeneID" id="11503776"/>
<evidence type="ECO:0000256" key="3">
    <source>
        <dbReference type="ARBA" id="ARBA00023172"/>
    </source>
</evidence>
<dbReference type="InParanoid" id="G8ZUT1"/>
<dbReference type="PANTHER" id="PTHR12132:SF2">
    <property type="entry name" value="DNA REPAIR PROTEIN RAD59"/>
    <property type="match status" value="1"/>
</dbReference>
<dbReference type="EMBL" id="HE616746">
    <property type="protein sequence ID" value="CCE92375.1"/>
    <property type="molecule type" value="Genomic_DNA"/>
</dbReference>
<reference evidence="5 6" key="1">
    <citation type="journal article" date="2011" name="Proc. Natl. Acad. Sci. U.S.A.">
        <title>Evolutionary erosion of yeast sex chromosomes by mating-type switching accidents.</title>
        <authorList>
            <person name="Gordon J.L."/>
            <person name="Armisen D."/>
            <person name="Proux-Wera E."/>
            <person name="Oheigeartaigh S.S."/>
            <person name="Byrne K.P."/>
            <person name="Wolfe K.H."/>
        </authorList>
    </citation>
    <scope>NUCLEOTIDE SEQUENCE [LARGE SCALE GENOMIC DNA]</scope>
    <source>
        <strain evidence="6">ATCC 10662 / CBS 1146 / NBRC 0425 / NCYC 2629 / NRRL Y-866</strain>
    </source>
</reference>